<feature type="region of interest" description="Disordered" evidence="7">
    <location>
        <begin position="728"/>
        <end position="800"/>
    </location>
</feature>
<gene>
    <name evidence="9" type="primary">si:ch211-267e7.3</name>
</gene>
<feature type="compositionally biased region" description="Polar residues" evidence="7">
    <location>
        <begin position="408"/>
        <end position="434"/>
    </location>
</feature>
<evidence type="ECO:0000313" key="10">
    <source>
        <dbReference type="Proteomes" id="UP000694557"/>
    </source>
</evidence>
<feature type="domain" description="BZIP" evidence="8">
    <location>
        <begin position="315"/>
        <end position="378"/>
    </location>
</feature>
<dbReference type="GO" id="GO:0000978">
    <property type="term" value="F:RNA polymerase II cis-regulatory region sequence-specific DNA binding"/>
    <property type="evidence" value="ECO:0007669"/>
    <property type="project" value="TreeGrafter"/>
</dbReference>
<evidence type="ECO:0000256" key="3">
    <source>
        <dbReference type="ARBA" id="ARBA00023015"/>
    </source>
</evidence>
<feature type="region of interest" description="Disordered" evidence="7">
    <location>
        <begin position="640"/>
        <end position="684"/>
    </location>
</feature>
<accession>A0A8C7JR66</accession>
<dbReference type="Proteomes" id="UP000694557">
    <property type="component" value="Unassembled WGS sequence"/>
</dbReference>
<feature type="region of interest" description="Disordered" evidence="7">
    <location>
        <begin position="487"/>
        <end position="567"/>
    </location>
</feature>
<keyword evidence="10" id="KW-1185">Reference proteome</keyword>
<name>A0A8C7JR66_ONCKI</name>
<evidence type="ECO:0000256" key="2">
    <source>
        <dbReference type="ARBA" id="ARBA00009050"/>
    </source>
</evidence>
<dbReference type="GO" id="GO:0000981">
    <property type="term" value="F:DNA-binding transcription factor activity, RNA polymerase II-specific"/>
    <property type="evidence" value="ECO:0007669"/>
    <property type="project" value="TreeGrafter"/>
</dbReference>
<dbReference type="PANTHER" id="PTHR46164:SF1">
    <property type="entry name" value="CYCLIC AMP-DEPENDENT TRANSCRIPTION FACTOR ATF-6 ALPHA"/>
    <property type="match status" value="1"/>
</dbReference>
<dbReference type="InterPro" id="IPR051882">
    <property type="entry name" value="ATF_bZIP_TF"/>
</dbReference>
<proteinExistence type="inferred from homology"/>
<evidence type="ECO:0000259" key="8">
    <source>
        <dbReference type="PROSITE" id="PS50217"/>
    </source>
</evidence>
<dbReference type="GO" id="GO:0030968">
    <property type="term" value="P:endoplasmic reticulum unfolded protein response"/>
    <property type="evidence" value="ECO:0007669"/>
    <property type="project" value="TreeGrafter"/>
</dbReference>
<reference evidence="9" key="2">
    <citation type="submission" date="2025-09" db="UniProtKB">
        <authorList>
            <consortium name="Ensembl"/>
        </authorList>
    </citation>
    <scope>IDENTIFICATION</scope>
</reference>
<dbReference type="GeneTree" id="ENSGT00940000164640"/>
<comment type="subcellular location">
    <subcellularLocation>
        <location evidence="1">Membrane</location>
        <topology evidence="1">Single-pass membrane protein</topology>
    </subcellularLocation>
</comment>
<evidence type="ECO:0000256" key="5">
    <source>
        <dbReference type="ARBA" id="ARBA00023163"/>
    </source>
</evidence>
<evidence type="ECO:0000256" key="6">
    <source>
        <dbReference type="ARBA" id="ARBA00023242"/>
    </source>
</evidence>
<keyword evidence="4" id="KW-0238">DNA-binding</keyword>
<keyword evidence="5" id="KW-0804">Transcription</keyword>
<dbReference type="SUPFAM" id="SSF57959">
    <property type="entry name" value="Leucine zipper domain"/>
    <property type="match status" value="1"/>
</dbReference>
<dbReference type="AlphaFoldDB" id="A0A8C7JR66"/>
<comment type="similarity">
    <text evidence="2">Belongs to the bZIP family. ATF subfamily.</text>
</comment>
<feature type="compositionally biased region" description="Low complexity" evidence="7">
    <location>
        <begin position="788"/>
        <end position="800"/>
    </location>
</feature>
<reference evidence="9" key="1">
    <citation type="submission" date="2025-08" db="UniProtKB">
        <authorList>
            <consortium name="Ensembl"/>
        </authorList>
    </citation>
    <scope>IDENTIFICATION</scope>
</reference>
<keyword evidence="6" id="KW-0539">Nucleus</keyword>
<organism evidence="9 10">
    <name type="scientific">Oncorhynchus kisutch</name>
    <name type="common">Coho salmon</name>
    <name type="synonym">Salmo kisutch</name>
    <dbReference type="NCBI Taxonomy" id="8019"/>
    <lineage>
        <taxon>Eukaryota</taxon>
        <taxon>Metazoa</taxon>
        <taxon>Chordata</taxon>
        <taxon>Craniata</taxon>
        <taxon>Vertebrata</taxon>
        <taxon>Euteleostomi</taxon>
        <taxon>Actinopterygii</taxon>
        <taxon>Neopterygii</taxon>
        <taxon>Teleostei</taxon>
        <taxon>Protacanthopterygii</taxon>
        <taxon>Salmoniformes</taxon>
        <taxon>Salmonidae</taxon>
        <taxon>Salmoninae</taxon>
        <taxon>Oncorhynchus</taxon>
    </lineage>
</organism>
<feature type="compositionally biased region" description="Low complexity" evidence="7">
    <location>
        <begin position="728"/>
        <end position="743"/>
    </location>
</feature>
<feature type="compositionally biased region" description="Polar residues" evidence="7">
    <location>
        <begin position="745"/>
        <end position="767"/>
    </location>
</feature>
<dbReference type="PANTHER" id="PTHR46164">
    <property type="entry name" value="ATF6, ISOFORM C"/>
    <property type="match status" value="1"/>
</dbReference>
<dbReference type="PROSITE" id="PS50217">
    <property type="entry name" value="BZIP"/>
    <property type="match status" value="1"/>
</dbReference>
<dbReference type="GO" id="GO:0005634">
    <property type="term" value="C:nucleus"/>
    <property type="evidence" value="ECO:0007669"/>
    <property type="project" value="TreeGrafter"/>
</dbReference>
<dbReference type="Gene3D" id="1.20.5.170">
    <property type="match status" value="1"/>
</dbReference>
<evidence type="ECO:0000256" key="7">
    <source>
        <dbReference type="SAM" id="MobiDB-lite"/>
    </source>
</evidence>
<feature type="region of interest" description="Disordered" evidence="7">
    <location>
        <begin position="130"/>
        <end position="202"/>
    </location>
</feature>
<evidence type="ECO:0000256" key="4">
    <source>
        <dbReference type="ARBA" id="ARBA00023125"/>
    </source>
</evidence>
<dbReference type="Pfam" id="PF00170">
    <property type="entry name" value="bZIP_1"/>
    <property type="match status" value="1"/>
</dbReference>
<feature type="compositionally biased region" description="Polar residues" evidence="7">
    <location>
        <begin position="556"/>
        <end position="565"/>
    </location>
</feature>
<feature type="compositionally biased region" description="Polar residues" evidence="7">
    <location>
        <begin position="502"/>
        <end position="512"/>
    </location>
</feature>
<dbReference type="InterPro" id="IPR046347">
    <property type="entry name" value="bZIP_sf"/>
</dbReference>
<dbReference type="GO" id="GO:0016020">
    <property type="term" value="C:membrane"/>
    <property type="evidence" value="ECO:0007669"/>
    <property type="project" value="UniProtKB-SubCell"/>
</dbReference>
<dbReference type="Ensembl" id="ENSOKIT00005095837.1">
    <property type="protein sequence ID" value="ENSOKIP00005089662.1"/>
    <property type="gene ID" value="ENSOKIG00005038966.1"/>
</dbReference>
<feature type="compositionally biased region" description="Basic and acidic residues" evidence="7">
    <location>
        <begin position="533"/>
        <end position="543"/>
    </location>
</feature>
<dbReference type="InterPro" id="IPR004827">
    <property type="entry name" value="bZIP"/>
</dbReference>
<evidence type="ECO:0000256" key="1">
    <source>
        <dbReference type="ARBA" id="ARBA00004167"/>
    </source>
</evidence>
<protein>
    <submittedName>
        <fullName evidence="9">Si:ch211-267e7.3</fullName>
    </submittedName>
</protein>
<sequence>MSALSISMGESRRQTRKCDHVFFVVTILRIRNISEMAELRLDLDSNLQYGPFGSDLADICIDPDGEWDINLLEELENLSDAEELLQEFEFTPRDETALKEVNDINLLQWRSFTSGDTDACCTGVGVPGSSLSPGSALSDTSSLSPLSLKQEDAVSVQPLPTMLTPGKKMHKWVSQSPRAKPTKRPAHPPQRVSIQPKPPPSVPLTQPVAPFLKTRTIVIQPVSLQTVVSVVKAPPPVTVHATAPSTAVHTMHLKPKQVIGPQITSSAPAFLAVTNQVVTMPTVPHVTMGTTALTGHAHPMTVNYHSTAVNTEACVVRRQQRMVKNRDSATLSRLRRKEAQQALEARLRGALCENQRLLRENGSLRTQLDGLLTENTVLKVTAPKRRAVCLMVVLVFFVLNTGPISVWESETSNSSLSTGKPQSSRHLLSFSPDQQQRRGEETPDPQSPLEPLDAQYPQSHQSQDRWEDYTPEEMALAVVKKESLLFGSPSSPPCQPHSPVSRSKSLRLTQNLRGWVHRHEEERTKSTRSTTDQSRHTTTDQHTTKTVLKSPEERPQTNQSSNSVVTVRYSDRPGSEVQVYYSRHQSYRDFFDELNRRGDTFYVVSFRRDHLLLPATNHSKGSRPKMSLVLPAINVNVVTGGRRSSGRAGTARGTRSGDSSPTRWPSGGESGAAGPPAPGPVEEGCALRSDTVCSRDSLPHRTSTAPSVSALRSSISYVHFSPVSVPVLVSSSSSAPSSTPKPSAGDTTSGYPSIQMTTSVSPTSRVTYSAPAPQGRGSCWSRPTTEPTAGTASTRASASRASVRRWVVTGSFTPVKR</sequence>
<evidence type="ECO:0000313" key="9">
    <source>
        <dbReference type="Ensembl" id="ENSOKIP00005089662.1"/>
    </source>
</evidence>
<dbReference type="SMART" id="SM00338">
    <property type="entry name" value="BRLZ"/>
    <property type="match status" value="1"/>
</dbReference>
<feature type="compositionally biased region" description="Low complexity" evidence="7">
    <location>
        <begin position="130"/>
        <end position="148"/>
    </location>
</feature>
<feature type="region of interest" description="Disordered" evidence="7">
    <location>
        <begin position="408"/>
        <end position="467"/>
    </location>
</feature>
<keyword evidence="3" id="KW-0805">Transcription regulation</keyword>
<feature type="compositionally biased region" description="Low complexity" evidence="7">
    <location>
        <begin position="640"/>
        <end position="657"/>
    </location>
</feature>